<accession>A0ABV3PM02</accession>
<evidence type="ECO:0000313" key="3">
    <source>
        <dbReference type="Proteomes" id="UP001555786"/>
    </source>
</evidence>
<dbReference type="EC" id="3.1.3.-" evidence="2"/>
<dbReference type="Proteomes" id="UP001555786">
    <property type="component" value="Unassembled WGS sequence"/>
</dbReference>
<dbReference type="Gene3D" id="3.90.1470.20">
    <property type="match status" value="1"/>
</dbReference>
<evidence type="ECO:0000313" key="2">
    <source>
        <dbReference type="EMBL" id="MEW9306680.1"/>
    </source>
</evidence>
<name>A0ABV3PM02_9HYPH</name>
<proteinExistence type="predicted"/>
<evidence type="ECO:0000256" key="1">
    <source>
        <dbReference type="ARBA" id="ARBA00022801"/>
    </source>
</evidence>
<dbReference type="NCBIfam" id="TIGR01489">
    <property type="entry name" value="DKMTPPase-SF"/>
    <property type="match status" value="1"/>
</dbReference>
<comment type="caution">
    <text evidence="2">The sequence shown here is derived from an EMBL/GenBank/DDBJ whole genome shotgun (WGS) entry which is preliminary data.</text>
</comment>
<dbReference type="RefSeq" id="WP_367624337.1">
    <property type="nucleotide sequence ID" value="NZ_JBFNQD010000004.1"/>
</dbReference>
<dbReference type="GO" id="GO:0016787">
    <property type="term" value="F:hydrolase activity"/>
    <property type="evidence" value="ECO:0007669"/>
    <property type="project" value="UniProtKB-KW"/>
</dbReference>
<protein>
    <submittedName>
        <fullName evidence="2">MtnX-like HAD-IB family phosphatase</fullName>
        <ecNumber evidence="2">3.1.3.-</ecNumber>
    </submittedName>
</protein>
<keyword evidence="3" id="KW-1185">Reference proteome</keyword>
<dbReference type="InterPro" id="IPR006384">
    <property type="entry name" value="HAD_hydro_PyrdxlP_Pase-like"/>
</dbReference>
<keyword evidence="1 2" id="KW-0378">Hydrolase</keyword>
<gene>
    <name evidence="2" type="ORF">ABXS05_14105</name>
</gene>
<dbReference type="Pfam" id="PF12710">
    <property type="entry name" value="HAD"/>
    <property type="match status" value="1"/>
</dbReference>
<dbReference type="InterPro" id="IPR023214">
    <property type="entry name" value="HAD_sf"/>
</dbReference>
<sequence length="238" mass="25224">MTDVLLEAFAAPGWRDIEAQWQAGLIGSAVCMARQVALLHCSRPALDHLLDAVDIDPGFVDFVAFCRDHDIEPIIVSDGLDYAIRRILSRVGLGDLPVIANRLMFLAEDRHAMLSPHASSACHSAAGTCKCEAVRSAGTAEAHTAILIGDGRSDYCAAGVVDLVFAKAGLREHCQANGIVHLPYADFAEVTRLLAERLPNLGAAGLADLPTHAPSGAFFGQEKQAVLLEAGIPGRVLP</sequence>
<reference evidence="2 3" key="1">
    <citation type="submission" date="2024-07" db="EMBL/GenBank/DDBJ databases">
        <title>Description of Labrys sedimenti sp. nov., isolated from a diclofenac-degrading enrichment culture.</title>
        <authorList>
            <person name="Tancsics A."/>
            <person name="Csepanyi A."/>
        </authorList>
    </citation>
    <scope>NUCLEOTIDE SEQUENCE [LARGE SCALE GENOMIC DNA]</scope>
    <source>
        <strain evidence="2 3">LMG 23578</strain>
    </source>
</reference>
<dbReference type="NCBIfam" id="TIGR01488">
    <property type="entry name" value="HAD-SF-IB"/>
    <property type="match status" value="1"/>
</dbReference>
<dbReference type="SUPFAM" id="SSF56784">
    <property type="entry name" value="HAD-like"/>
    <property type="match status" value="1"/>
</dbReference>
<dbReference type="InterPro" id="IPR036412">
    <property type="entry name" value="HAD-like_sf"/>
</dbReference>
<organism evidence="2 3">
    <name type="scientific">Labrys neptuniae</name>
    <dbReference type="NCBI Taxonomy" id="376174"/>
    <lineage>
        <taxon>Bacteria</taxon>
        <taxon>Pseudomonadati</taxon>
        <taxon>Pseudomonadota</taxon>
        <taxon>Alphaproteobacteria</taxon>
        <taxon>Hyphomicrobiales</taxon>
        <taxon>Xanthobacteraceae</taxon>
        <taxon>Labrys</taxon>
    </lineage>
</organism>
<dbReference type="Gene3D" id="3.40.50.1000">
    <property type="entry name" value="HAD superfamily/HAD-like"/>
    <property type="match status" value="1"/>
</dbReference>
<dbReference type="EMBL" id="JBFNQD010000004">
    <property type="protein sequence ID" value="MEW9306680.1"/>
    <property type="molecule type" value="Genomic_DNA"/>
</dbReference>